<dbReference type="SMART" id="SM00449">
    <property type="entry name" value="SPRY"/>
    <property type="match status" value="1"/>
</dbReference>
<dbReference type="InterPro" id="IPR001870">
    <property type="entry name" value="B30.2/SPRY"/>
</dbReference>
<dbReference type="SUPFAM" id="SSF49899">
    <property type="entry name" value="Concanavalin A-like lectins/glucanases"/>
    <property type="match status" value="1"/>
</dbReference>
<dbReference type="WBParaSite" id="GPLIN_001363400">
    <property type="protein sequence ID" value="GPLIN_001363400"/>
    <property type="gene ID" value="GPLIN_001363400"/>
</dbReference>
<protein>
    <submittedName>
        <fullName evidence="3">B30.2/SPRY domain-containing protein</fullName>
    </submittedName>
</protein>
<dbReference type="PROSITE" id="PS50188">
    <property type="entry name" value="B302_SPRY"/>
    <property type="match status" value="1"/>
</dbReference>
<dbReference type="Pfam" id="PF00622">
    <property type="entry name" value="SPRY"/>
    <property type="match status" value="1"/>
</dbReference>
<reference evidence="3" key="3">
    <citation type="submission" date="2016-06" db="UniProtKB">
        <authorList>
            <consortium name="WormBaseParasite"/>
        </authorList>
    </citation>
    <scope>IDENTIFICATION</scope>
</reference>
<dbReference type="InterPro" id="IPR044736">
    <property type="entry name" value="Gid1/RanBPM/SPLA_SPRY"/>
</dbReference>
<dbReference type="InterPro" id="IPR050618">
    <property type="entry name" value="Ubq-SigPath_Reg"/>
</dbReference>
<dbReference type="InterPro" id="IPR043136">
    <property type="entry name" value="B30.2/SPRY_sf"/>
</dbReference>
<feature type="domain" description="B30.2/SPRY" evidence="1">
    <location>
        <begin position="27"/>
        <end position="213"/>
    </location>
</feature>
<sequence>MNQLKDEIIAKMEQYQKEQQQNIGDLQKTVAVLNDTINGKRLIRQQNRWDSAAIHEGLALIEPDRMIAQYTGKNWVPRSVRAERPIPKGHSGIFYYEVKIFGTAGITSIGLAPKRMPLDKYVGHYEGTYAYSLGSFWGHALSIDGKPKFENGDIVGCGINLATRQIIYTKNGERLDTANLFINSAAVLSDLFPCISMSHPGDKIEANFGPNFKYNAF</sequence>
<dbReference type="Proteomes" id="UP000050741">
    <property type="component" value="Unassembled WGS sequence"/>
</dbReference>
<dbReference type="InterPro" id="IPR013320">
    <property type="entry name" value="ConA-like_dom_sf"/>
</dbReference>
<dbReference type="AlphaFoldDB" id="A0A183CL78"/>
<proteinExistence type="predicted"/>
<evidence type="ECO:0000313" key="3">
    <source>
        <dbReference type="WBParaSite" id="GPLIN_001363400"/>
    </source>
</evidence>
<dbReference type="Gene3D" id="2.60.120.920">
    <property type="match status" value="1"/>
</dbReference>
<organism evidence="2 3">
    <name type="scientific">Globodera pallida</name>
    <name type="common">Potato cyst nematode worm</name>
    <name type="synonym">Heterodera pallida</name>
    <dbReference type="NCBI Taxonomy" id="36090"/>
    <lineage>
        <taxon>Eukaryota</taxon>
        <taxon>Metazoa</taxon>
        <taxon>Ecdysozoa</taxon>
        <taxon>Nematoda</taxon>
        <taxon>Chromadorea</taxon>
        <taxon>Rhabditida</taxon>
        <taxon>Tylenchina</taxon>
        <taxon>Tylenchomorpha</taxon>
        <taxon>Tylenchoidea</taxon>
        <taxon>Heteroderidae</taxon>
        <taxon>Heteroderinae</taxon>
        <taxon>Globodera</taxon>
    </lineage>
</organism>
<accession>A0A183CL78</accession>
<evidence type="ECO:0000313" key="2">
    <source>
        <dbReference type="Proteomes" id="UP000050741"/>
    </source>
</evidence>
<name>A0A183CL78_GLOPA</name>
<dbReference type="InterPro" id="IPR003877">
    <property type="entry name" value="SPRY_dom"/>
</dbReference>
<keyword evidence="2" id="KW-1185">Reference proteome</keyword>
<dbReference type="PANTHER" id="PTHR12864">
    <property type="entry name" value="RAN BINDING PROTEIN 9-RELATED"/>
    <property type="match status" value="1"/>
</dbReference>
<reference evidence="2" key="1">
    <citation type="submission" date="2013-12" db="EMBL/GenBank/DDBJ databases">
        <authorList>
            <person name="Aslett M."/>
        </authorList>
    </citation>
    <scope>NUCLEOTIDE SEQUENCE [LARGE SCALE GENOMIC DNA]</scope>
    <source>
        <strain evidence="2">Lindley</strain>
    </source>
</reference>
<dbReference type="CDD" id="cd12885">
    <property type="entry name" value="SPRY_RanBP_like"/>
    <property type="match status" value="1"/>
</dbReference>
<reference evidence="2" key="2">
    <citation type="submission" date="2014-05" db="EMBL/GenBank/DDBJ databases">
        <title>The genome and life-stage specific transcriptomes of Globodera pallida elucidate key aspects of plant parasitism by a cyst nematode.</title>
        <authorList>
            <person name="Cotton J.A."/>
            <person name="Lilley C.J."/>
            <person name="Jones L.M."/>
            <person name="Kikuchi T."/>
            <person name="Reid A.J."/>
            <person name="Thorpe P."/>
            <person name="Tsai I.J."/>
            <person name="Beasley H."/>
            <person name="Blok V."/>
            <person name="Cock P.J.A."/>
            <person name="Van den Akker S.E."/>
            <person name="Holroyd N."/>
            <person name="Hunt M."/>
            <person name="Mantelin S."/>
            <person name="Naghra H."/>
            <person name="Pain A."/>
            <person name="Palomares-Rius J.E."/>
            <person name="Zarowiecki M."/>
            <person name="Berriman M."/>
            <person name="Jones J.T."/>
            <person name="Urwin P.E."/>
        </authorList>
    </citation>
    <scope>NUCLEOTIDE SEQUENCE [LARGE SCALE GENOMIC DNA]</scope>
    <source>
        <strain evidence="2">Lindley</strain>
    </source>
</reference>
<evidence type="ECO:0000259" key="1">
    <source>
        <dbReference type="PROSITE" id="PS50188"/>
    </source>
</evidence>